<evidence type="ECO:0000313" key="4">
    <source>
        <dbReference type="Proteomes" id="UP000249056"/>
    </source>
</evidence>
<reference evidence="3 4" key="1">
    <citation type="submission" date="2018-06" db="EMBL/GenBank/DDBJ databases">
        <title>Genome Sequence of the Brown Rot Fungal Pathogen Monilinia fructigena.</title>
        <authorList>
            <person name="Landi L."/>
            <person name="De Miccolis Angelini R.M."/>
            <person name="Pollastro S."/>
            <person name="Abate D."/>
            <person name="Faretra F."/>
            <person name="Romanazzi G."/>
        </authorList>
    </citation>
    <scope>NUCLEOTIDE SEQUENCE [LARGE SCALE GENOMIC DNA]</scope>
    <source>
        <strain evidence="3 4">Mfrg269</strain>
    </source>
</reference>
<keyword evidence="2" id="KW-0472">Membrane</keyword>
<dbReference type="EMBL" id="QKRW01000047">
    <property type="protein sequence ID" value="RAL59849.1"/>
    <property type="molecule type" value="Genomic_DNA"/>
</dbReference>
<dbReference type="OrthoDB" id="3554918at2759"/>
<feature type="region of interest" description="Disordered" evidence="1">
    <location>
        <begin position="37"/>
        <end position="82"/>
    </location>
</feature>
<comment type="caution">
    <text evidence="3">The sequence shown here is derived from an EMBL/GenBank/DDBJ whole genome shotgun (WGS) entry which is preliminary data.</text>
</comment>
<proteinExistence type="predicted"/>
<protein>
    <recommendedName>
        <fullName evidence="5">Mid2 domain-containing protein</fullName>
    </recommendedName>
</protein>
<keyword evidence="2" id="KW-0812">Transmembrane</keyword>
<feature type="transmembrane region" description="Helical" evidence="2">
    <location>
        <begin position="93"/>
        <end position="116"/>
    </location>
</feature>
<keyword evidence="2" id="KW-1133">Transmembrane helix</keyword>
<gene>
    <name evidence="3" type="ORF">DID88_000478</name>
</gene>
<evidence type="ECO:0008006" key="5">
    <source>
        <dbReference type="Google" id="ProtNLM"/>
    </source>
</evidence>
<feature type="compositionally biased region" description="Polar residues" evidence="1">
    <location>
        <begin position="62"/>
        <end position="82"/>
    </location>
</feature>
<dbReference type="AlphaFoldDB" id="A0A395IN90"/>
<evidence type="ECO:0000313" key="3">
    <source>
        <dbReference type="EMBL" id="RAL59849.1"/>
    </source>
</evidence>
<sequence length="170" mass="18157">MAVATSGNSLSWTPDTSLHAGVYRIYWIPSENTQPEVDSPTFTLGNSSTSSSTNTNSASHSQIPSTSPIESNPSTGATVAPTTHTGTALASSVAITIAISIILAITLIMLVAFILLRRQRYLATIPRTKRQLTTKEIADDGNSWCEEQSSKPGAPAESEAMARSRWHILI</sequence>
<evidence type="ECO:0000256" key="2">
    <source>
        <dbReference type="SAM" id="Phobius"/>
    </source>
</evidence>
<feature type="compositionally biased region" description="Low complexity" evidence="1">
    <location>
        <begin position="46"/>
        <end position="61"/>
    </location>
</feature>
<keyword evidence="4" id="KW-1185">Reference proteome</keyword>
<evidence type="ECO:0000256" key="1">
    <source>
        <dbReference type="SAM" id="MobiDB-lite"/>
    </source>
</evidence>
<dbReference type="Proteomes" id="UP000249056">
    <property type="component" value="Unassembled WGS sequence"/>
</dbReference>
<accession>A0A395IN90</accession>
<organism evidence="3 4">
    <name type="scientific">Monilinia fructigena</name>
    <dbReference type="NCBI Taxonomy" id="38457"/>
    <lineage>
        <taxon>Eukaryota</taxon>
        <taxon>Fungi</taxon>
        <taxon>Dikarya</taxon>
        <taxon>Ascomycota</taxon>
        <taxon>Pezizomycotina</taxon>
        <taxon>Leotiomycetes</taxon>
        <taxon>Helotiales</taxon>
        <taxon>Sclerotiniaceae</taxon>
        <taxon>Monilinia</taxon>
    </lineage>
</organism>
<name>A0A395IN90_9HELO</name>